<protein>
    <submittedName>
        <fullName evidence="2">ATPase AAA</fullName>
    </submittedName>
</protein>
<sequence length="354" mass="36044">MTTTPAVLVLLSEPALRDDVDRVAAAAAVSLVHAEEPSSRKAWSAAAAILLDEPSARRCAARALPRRDRVFLVERSGPEESHWHAAIEVGAQRVMTLPAQEAELVVLLSEAAESVRDAARRGAVAAVIAGRGGAGASVLAAALALCGDDALLVDVDPWSGGLDLLLGAETTTGLRWPDLSLRGGRIGYPALCDALPRHAEVTLLANGRAGGEIDPNALAAVVDAGSRGGAMVVCDVPRRSTAAAEAALDAADLVIVVVTAEVRACAAASAMVPWLSAINPNVGLVVRGPAPGGLRASEVAASAGLPLLAAMRPQPGIAEALERGGLRVARRSPLGAAAHRVLAVLQRHPATEAA</sequence>
<dbReference type="GO" id="GO:0016887">
    <property type="term" value="F:ATP hydrolysis activity"/>
    <property type="evidence" value="ECO:0007669"/>
    <property type="project" value="TreeGrafter"/>
</dbReference>
<dbReference type="GO" id="GO:0005524">
    <property type="term" value="F:ATP binding"/>
    <property type="evidence" value="ECO:0007669"/>
    <property type="project" value="TreeGrafter"/>
</dbReference>
<dbReference type="GO" id="GO:0005829">
    <property type="term" value="C:cytosol"/>
    <property type="evidence" value="ECO:0007669"/>
    <property type="project" value="TreeGrafter"/>
</dbReference>
<dbReference type="SUPFAM" id="SSF52540">
    <property type="entry name" value="P-loop containing nucleoside triphosphate hydrolases"/>
    <property type="match status" value="1"/>
</dbReference>
<dbReference type="PANTHER" id="PTHR43384">
    <property type="entry name" value="SEPTUM SITE-DETERMINING PROTEIN MIND HOMOLOG, CHLOROPLASTIC-RELATED"/>
    <property type="match status" value="1"/>
</dbReference>
<evidence type="ECO:0000259" key="1">
    <source>
        <dbReference type="Pfam" id="PF26563"/>
    </source>
</evidence>
<evidence type="ECO:0000313" key="3">
    <source>
        <dbReference type="Proteomes" id="UP000466607"/>
    </source>
</evidence>
<dbReference type="InterPro" id="IPR022521">
    <property type="entry name" value="Rv3660c"/>
</dbReference>
<gene>
    <name evidence="2" type="ORF">MLIT_47650</name>
</gene>
<dbReference type="PANTHER" id="PTHR43384:SF11">
    <property type="entry name" value="SEPTUM SITE DETERMINING PROTEIN"/>
    <property type="match status" value="1"/>
</dbReference>
<dbReference type="InterPro" id="IPR027417">
    <property type="entry name" value="P-loop_NTPase"/>
</dbReference>
<feature type="domain" description="Rv3660c-like CheY-like N-terminal" evidence="1">
    <location>
        <begin position="11"/>
        <end position="115"/>
    </location>
</feature>
<dbReference type="InterPro" id="IPR059050">
    <property type="entry name" value="Rv3660c_N"/>
</dbReference>
<proteinExistence type="predicted"/>
<dbReference type="RefSeq" id="WP_134056880.1">
    <property type="nucleotide sequence ID" value="NZ_AP022586.1"/>
</dbReference>
<dbReference type="NCBIfam" id="TIGR03815">
    <property type="entry name" value="CpaE_hom_Actino"/>
    <property type="match status" value="1"/>
</dbReference>
<dbReference type="GO" id="GO:0051782">
    <property type="term" value="P:negative regulation of cell division"/>
    <property type="evidence" value="ECO:0007669"/>
    <property type="project" value="TreeGrafter"/>
</dbReference>
<dbReference type="InterPro" id="IPR050625">
    <property type="entry name" value="ParA/MinD_ATPase"/>
</dbReference>
<reference evidence="2 3" key="1">
    <citation type="journal article" date="2019" name="Emerg. Microbes Infect.">
        <title>Comprehensive subspecies identification of 175 nontuberculous mycobacteria species based on 7547 genomic profiles.</title>
        <authorList>
            <person name="Matsumoto Y."/>
            <person name="Kinjo T."/>
            <person name="Motooka D."/>
            <person name="Nabeya D."/>
            <person name="Jung N."/>
            <person name="Uechi K."/>
            <person name="Horii T."/>
            <person name="Iida T."/>
            <person name="Fujita J."/>
            <person name="Nakamura S."/>
        </authorList>
    </citation>
    <scope>NUCLEOTIDE SEQUENCE [LARGE SCALE GENOMIC DNA]</scope>
    <source>
        <strain evidence="2 3">JCM 17423</strain>
    </source>
</reference>
<dbReference type="GO" id="GO:0009898">
    <property type="term" value="C:cytoplasmic side of plasma membrane"/>
    <property type="evidence" value="ECO:0007669"/>
    <property type="project" value="TreeGrafter"/>
</dbReference>
<dbReference type="Proteomes" id="UP000466607">
    <property type="component" value="Chromosome"/>
</dbReference>
<dbReference type="AlphaFoldDB" id="A0AAD1IWN9"/>
<dbReference type="Gene3D" id="3.40.50.300">
    <property type="entry name" value="P-loop containing nucleotide triphosphate hydrolases"/>
    <property type="match status" value="1"/>
</dbReference>
<accession>A0AAD1IWN9</accession>
<dbReference type="EMBL" id="AP022586">
    <property type="protein sequence ID" value="BBY19173.1"/>
    <property type="molecule type" value="Genomic_DNA"/>
</dbReference>
<evidence type="ECO:0000313" key="2">
    <source>
        <dbReference type="EMBL" id="BBY19173.1"/>
    </source>
</evidence>
<name>A0AAD1IWN9_9MYCO</name>
<organism evidence="2 3">
    <name type="scientific">Mycolicibacterium litorale</name>
    <dbReference type="NCBI Taxonomy" id="758802"/>
    <lineage>
        <taxon>Bacteria</taxon>
        <taxon>Bacillati</taxon>
        <taxon>Actinomycetota</taxon>
        <taxon>Actinomycetes</taxon>
        <taxon>Mycobacteriales</taxon>
        <taxon>Mycobacteriaceae</taxon>
        <taxon>Mycolicibacterium</taxon>
    </lineage>
</organism>
<keyword evidence="3" id="KW-1185">Reference proteome</keyword>
<dbReference type="Pfam" id="PF26563">
    <property type="entry name" value="Rv3660c_N"/>
    <property type="match status" value="1"/>
</dbReference>